<dbReference type="Proteomes" id="UP001196413">
    <property type="component" value="Unassembled WGS sequence"/>
</dbReference>
<comment type="caution">
    <text evidence="4">The sequence shown here is derived from an EMBL/GenBank/DDBJ whole genome shotgun (WGS) entry which is preliminary data.</text>
</comment>
<dbReference type="EMBL" id="JAHQIW010006788">
    <property type="protein sequence ID" value="KAJ1370510.1"/>
    <property type="molecule type" value="Genomic_DNA"/>
</dbReference>
<feature type="domain" description="CWH43-like N-terminal" evidence="3">
    <location>
        <begin position="45"/>
        <end position="266"/>
    </location>
</feature>
<dbReference type="Pfam" id="PF10277">
    <property type="entry name" value="Frag1"/>
    <property type="match status" value="1"/>
</dbReference>
<evidence type="ECO:0000259" key="3">
    <source>
        <dbReference type="Pfam" id="PF10277"/>
    </source>
</evidence>
<evidence type="ECO:0000256" key="1">
    <source>
        <dbReference type="SAM" id="MobiDB-lite"/>
    </source>
</evidence>
<name>A0AAD5R6B5_PARTN</name>
<dbReference type="InterPro" id="IPR019402">
    <property type="entry name" value="CWH43_N"/>
</dbReference>
<dbReference type="GO" id="GO:0006506">
    <property type="term" value="P:GPI anchor biosynthetic process"/>
    <property type="evidence" value="ECO:0007669"/>
    <property type="project" value="TreeGrafter"/>
</dbReference>
<organism evidence="4 5">
    <name type="scientific">Parelaphostrongylus tenuis</name>
    <name type="common">Meningeal worm</name>
    <dbReference type="NCBI Taxonomy" id="148309"/>
    <lineage>
        <taxon>Eukaryota</taxon>
        <taxon>Metazoa</taxon>
        <taxon>Ecdysozoa</taxon>
        <taxon>Nematoda</taxon>
        <taxon>Chromadorea</taxon>
        <taxon>Rhabditida</taxon>
        <taxon>Rhabditina</taxon>
        <taxon>Rhabditomorpha</taxon>
        <taxon>Strongyloidea</taxon>
        <taxon>Metastrongylidae</taxon>
        <taxon>Parelaphostrongylus</taxon>
    </lineage>
</organism>
<feature type="transmembrane region" description="Helical" evidence="2">
    <location>
        <begin position="142"/>
        <end position="161"/>
    </location>
</feature>
<keyword evidence="5" id="KW-1185">Reference proteome</keyword>
<keyword evidence="2" id="KW-1133">Transmembrane helix</keyword>
<keyword evidence="2" id="KW-0472">Membrane</keyword>
<proteinExistence type="predicted"/>
<feature type="transmembrane region" description="Helical" evidence="2">
    <location>
        <begin position="238"/>
        <end position="265"/>
    </location>
</feature>
<feature type="transmembrane region" description="Helical" evidence="2">
    <location>
        <begin position="211"/>
        <end position="232"/>
    </location>
</feature>
<evidence type="ECO:0000256" key="2">
    <source>
        <dbReference type="SAM" id="Phobius"/>
    </source>
</evidence>
<sequence>MLTNPEKNGGTQKSPTPPLNSRGLFEVFEKDGKRITEIQRFNSMEVFFTGFIPPLFGSIAAIAIALIFHNDEISNYNWQCGRANLPSLSRIINLPVERTFWQLLLLFHVPIRVVELLIGFSRYKRLQNIHNKRTLLYEVSRYCYFYVGLGELIFLSALSIVGERENIQLHVIFFYVFGFCGIGHMISNIFCHAHSLYYLNPYGRIGYYSKIVFASLYIISAPVLVGSFILYWKRCVTWAYDVFAVCEYTGVFLNIGFHFCAFFDIRYKVCFSVRHIEPIKEKPAEAKETVSAPEIELKQRAKA</sequence>
<accession>A0AAD5R6B5</accession>
<dbReference type="GO" id="GO:0000139">
    <property type="term" value="C:Golgi membrane"/>
    <property type="evidence" value="ECO:0007669"/>
    <property type="project" value="InterPro"/>
</dbReference>
<feature type="compositionally biased region" description="Polar residues" evidence="1">
    <location>
        <begin position="1"/>
        <end position="14"/>
    </location>
</feature>
<feature type="transmembrane region" description="Helical" evidence="2">
    <location>
        <begin position="46"/>
        <end position="68"/>
    </location>
</feature>
<keyword evidence="2" id="KW-0812">Transmembrane</keyword>
<dbReference type="GO" id="GO:0005789">
    <property type="term" value="C:endoplasmic reticulum membrane"/>
    <property type="evidence" value="ECO:0007669"/>
    <property type="project" value="TreeGrafter"/>
</dbReference>
<reference evidence="4" key="1">
    <citation type="submission" date="2021-06" db="EMBL/GenBank/DDBJ databases">
        <title>Parelaphostrongylus tenuis whole genome reference sequence.</title>
        <authorList>
            <person name="Garwood T.J."/>
            <person name="Larsen P.A."/>
            <person name="Fountain-Jones N.M."/>
            <person name="Garbe J.R."/>
            <person name="Macchietto M.G."/>
            <person name="Kania S.A."/>
            <person name="Gerhold R.W."/>
            <person name="Richards J.E."/>
            <person name="Wolf T.M."/>
        </authorList>
    </citation>
    <scope>NUCLEOTIDE SEQUENCE</scope>
    <source>
        <strain evidence="4">MNPRO001-30</strain>
        <tissue evidence="4">Meninges</tissue>
    </source>
</reference>
<gene>
    <name evidence="4" type="ORF">KIN20_032240</name>
</gene>
<evidence type="ECO:0000313" key="5">
    <source>
        <dbReference type="Proteomes" id="UP001196413"/>
    </source>
</evidence>
<dbReference type="PANTHER" id="PTHR12892:SF9">
    <property type="entry name" value="POST-GPI ATTACHMENT TO PROTEINS FACTOR 2-LIKE"/>
    <property type="match status" value="1"/>
</dbReference>
<feature type="transmembrane region" description="Helical" evidence="2">
    <location>
        <begin position="100"/>
        <end position="121"/>
    </location>
</feature>
<feature type="transmembrane region" description="Helical" evidence="2">
    <location>
        <begin position="167"/>
        <end position="190"/>
    </location>
</feature>
<dbReference type="PANTHER" id="PTHR12892">
    <property type="entry name" value="FGF RECEPTOR ACTIVATING PROTEIN 1"/>
    <property type="match status" value="1"/>
</dbReference>
<dbReference type="InterPro" id="IPR039545">
    <property type="entry name" value="PGAP2"/>
</dbReference>
<evidence type="ECO:0000313" key="4">
    <source>
        <dbReference type="EMBL" id="KAJ1370510.1"/>
    </source>
</evidence>
<dbReference type="AlphaFoldDB" id="A0AAD5R6B5"/>
<protein>
    <recommendedName>
        <fullName evidence="3">CWH43-like N-terminal domain-containing protein</fullName>
    </recommendedName>
</protein>
<feature type="region of interest" description="Disordered" evidence="1">
    <location>
        <begin position="1"/>
        <end position="21"/>
    </location>
</feature>